<organism evidence="3 4">
    <name type="scientific">Ornithinimicrobium pekingense</name>
    <dbReference type="NCBI Taxonomy" id="384677"/>
    <lineage>
        <taxon>Bacteria</taxon>
        <taxon>Bacillati</taxon>
        <taxon>Actinomycetota</taxon>
        <taxon>Actinomycetes</taxon>
        <taxon>Micrococcales</taxon>
        <taxon>Ornithinimicrobiaceae</taxon>
        <taxon>Ornithinimicrobium</taxon>
    </lineage>
</organism>
<evidence type="ECO:0000313" key="4">
    <source>
        <dbReference type="Proteomes" id="UP000662111"/>
    </source>
</evidence>
<dbReference type="Proteomes" id="UP000662111">
    <property type="component" value="Unassembled WGS sequence"/>
</dbReference>
<keyword evidence="2" id="KW-0472">Membrane</keyword>
<gene>
    <name evidence="3" type="ORF">GCM10011509_10270</name>
</gene>
<evidence type="ECO:0000256" key="2">
    <source>
        <dbReference type="SAM" id="Phobius"/>
    </source>
</evidence>
<feature type="transmembrane region" description="Helical" evidence="2">
    <location>
        <begin position="6"/>
        <end position="31"/>
    </location>
</feature>
<sequence length="88" mass="9063">MGLLAGAAVLTGAVGNGVLYVVGLVFSIPLLRRLRARFGSWRAPALGVVVFTGLFALSAFVVGPAISGEADTPLPTDPAVTQDHEVHH</sequence>
<keyword evidence="2" id="KW-1133">Transmembrane helix</keyword>
<evidence type="ECO:0000313" key="3">
    <source>
        <dbReference type="EMBL" id="GGK63829.1"/>
    </source>
</evidence>
<proteinExistence type="predicted"/>
<accession>A0ABQ2F6I9</accession>
<protein>
    <submittedName>
        <fullName evidence="3">Uncharacterized protein</fullName>
    </submittedName>
</protein>
<dbReference type="EMBL" id="BMLB01000002">
    <property type="protein sequence ID" value="GGK63829.1"/>
    <property type="molecule type" value="Genomic_DNA"/>
</dbReference>
<keyword evidence="2" id="KW-0812">Transmembrane</keyword>
<feature type="region of interest" description="Disordered" evidence="1">
    <location>
        <begin position="67"/>
        <end position="88"/>
    </location>
</feature>
<name>A0ABQ2F6I9_9MICO</name>
<reference evidence="4" key="1">
    <citation type="journal article" date="2019" name="Int. J. Syst. Evol. Microbiol.">
        <title>The Global Catalogue of Microorganisms (GCM) 10K type strain sequencing project: providing services to taxonomists for standard genome sequencing and annotation.</title>
        <authorList>
            <consortium name="The Broad Institute Genomics Platform"/>
            <consortium name="The Broad Institute Genome Sequencing Center for Infectious Disease"/>
            <person name="Wu L."/>
            <person name="Ma J."/>
        </authorList>
    </citation>
    <scope>NUCLEOTIDE SEQUENCE [LARGE SCALE GENOMIC DNA]</scope>
    <source>
        <strain evidence="4">CGMCC 1.5362</strain>
    </source>
</reference>
<keyword evidence="4" id="KW-1185">Reference proteome</keyword>
<comment type="caution">
    <text evidence="3">The sequence shown here is derived from an EMBL/GenBank/DDBJ whole genome shotgun (WGS) entry which is preliminary data.</text>
</comment>
<evidence type="ECO:0000256" key="1">
    <source>
        <dbReference type="SAM" id="MobiDB-lite"/>
    </source>
</evidence>
<feature type="transmembrane region" description="Helical" evidence="2">
    <location>
        <begin position="43"/>
        <end position="66"/>
    </location>
</feature>